<sequence>LLKESANKVVFHSSSIILFRSLHPTYPFLCSSSGQRKFQDLLSDDEDGMFTSKSIQRDNSLRLWWVGKGG</sequence>
<feature type="non-terminal residue" evidence="1">
    <location>
        <position position="1"/>
    </location>
</feature>
<dbReference type="EMBL" id="BMAW01105726">
    <property type="protein sequence ID" value="GFT20703.1"/>
    <property type="molecule type" value="Genomic_DNA"/>
</dbReference>
<proteinExistence type="predicted"/>
<dbReference type="OrthoDB" id="239865at2759"/>
<reference evidence="1" key="1">
    <citation type="submission" date="2020-08" db="EMBL/GenBank/DDBJ databases">
        <title>Multicomponent nature underlies the extraordinary mechanical properties of spider dragline silk.</title>
        <authorList>
            <person name="Kono N."/>
            <person name="Nakamura H."/>
            <person name="Mori M."/>
            <person name="Yoshida Y."/>
            <person name="Ohtoshi R."/>
            <person name="Malay A.D."/>
            <person name="Moran D.A.P."/>
            <person name="Tomita M."/>
            <person name="Numata K."/>
            <person name="Arakawa K."/>
        </authorList>
    </citation>
    <scope>NUCLEOTIDE SEQUENCE</scope>
</reference>
<organism evidence="1 2">
    <name type="scientific">Nephila pilipes</name>
    <name type="common">Giant wood spider</name>
    <name type="synonym">Nephila maculata</name>
    <dbReference type="NCBI Taxonomy" id="299642"/>
    <lineage>
        <taxon>Eukaryota</taxon>
        <taxon>Metazoa</taxon>
        <taxon>Ecdysozoa</taxon>
        <taxon>Arthropoda</taxon>
        <taxon>Chelicerata</taxon>
        <taxon>Arachnida</taxon>
        <taxon>Araneae</taxon>
        <taxon>Araneomorphae</taxon>
        <taxon>Entelegynae</taxon>
        <taxon>Araneoidea</taxon>
        <taxon>Nephilidae</taxon>
        <taxon>Nephila</taxon>
    </lineage>
</organism>
<dbReference type="Proteomes" id="UP000887013">
    <property type="component" value="Unassembled WGS sequence"/>
</dbReference>
<evidence type="ECO:0000313" key="2">
    <source>
        <dbReference type="Proteomes" id="UP000887013"/>
    </source>
</evidence>
<gene>
    <name evidence="1" type="ORF">NPIL_34961</name>
</gene>
<name>A0A8X6TIG1_NEPPI</name>
<keyword evidence="2" id="KW-1185">Reference proteome</keyword>
<dbReference type="AlphaFoldDB" id="A0A8X6TIG1"/>
<evidence type="ECO:0000313" key="1">
    <source>
        <dbReference type="EMBL" id="GFT20703.1"/>
    </source>
</evidence>
<comment type="caution">
    <text evidence="1">The sequence shown here is derived from an EMBL/GenBank/DDBJ whole genome shotgun (WGS) entry which is preliminary data.</text>
</comment>
<accession>A0A8X6TIG1</accession>
<protein>
    <submittedName>
        <fullName evidence="1">Uncharacterized protein</fullName>
    </submittedName>
</protein>